<accession>A0A1I1ZPA8</accession>
<feature type="domain" description="Bacterial repeat" evidence="2">
    <location>
        <begin position="130"/>
        <end position="181"/>
    </location>
</feature>
<dbReference type="Pfam" id="PF18998">
    <property type="entry name" value="Flg_new_2"/>
    <property type="match status" value="1"/>
</dbReference>
<dbReference type="AlphaFoldDB" id="A0A1I1ZPA8"/>
<sequence length="722" mass="74999">MSAPAPSAERHVDAFADLRRGYNRPMRLIYAPAIAMLLLNAACPGPAGTDTDGTEGTEGTDGTDGTATTSNGSVPTESSDATSVPTMGDPTETSVGPTTDGGDGNLEIAIVGEGTVAADPPGQTCTEAACAYDVPAGPVSLTAAPSAGNRFAGWSGDCSGAELTTEVVVETTASCTATFEPLPQGALPASIRASREIVRVPADDAPPSDSETTLAIDTAVALTGVQWAVFAADDGSEIATADTAEYVFTCPDGRRDYDVRATITDGQVQSTLFERRLVTCVPPRSDAGRTVHTADIGQASYFQNGEIGGVKVQPGDLVRISGQASSDFAFFNFQGTAEAPIHIINEGAVSNDDTSWLMHLINCQHVIIDGKGADDVEYGFKLTNTGAGGQAVFVRNYTQGGNTNTGSTDIEIFGVEIADGPDSGFRIWNGGSDEFNADNWTFENLRLHHNYVHDVLTEGFYVGYYTDSIEQQPPPYPIEGAKVYRNRVENSGWDGMQFGSCRSGLEVHDNVVTASGLANEPNQRSSLQWNPGNSGAAYNNRFIGGVGVDLQIGCTGGDTKMYGNVFVHSDGGFYLHAGQADAPRYWLFANSVATPNAAGLRINMNSAPGNCGAGAPLSEMHYASNLLVGSVEQSWEFAAGDADTAGWTLAPNLAWTADPAELCLDEALAPTCSDSAALAGGGAALADLGLTAADLPGGHFVDIDGRVLAGPSNFGAHQAATP</sequence>
<gene>
    <name evidence="3" type="ORF">SAMN02745121_03888</name>
</gene>
<dbReference type="InterPro" id="IPR006626">
    <property type="entry name" value="PbH1"/>
</dbReference>
<organism evidence="3 4">
    <name type="scientific">Nannocystis exedens</name>
    <dbReference type="NCBI Taxonomy" id="54"/>
    <lineage>
        <taxon>Bacteria</taxon>
        <taxon>Pseudomonadati</taxon>
        <taxon>Myxococcota</taxon>
        <taxon>Polyangia</taxon>
        <taxon>Nannocystales</taxon>
        <taxon>Nannocystaceae</taxon>
        <taxon>Nannocystis</taxon>
    </lineage>
</organism>
<proteinExistence type="predicted"/>
<reference evidence="4" key="1">
    <citation type="submission" date="2016-10" db="EMBL/GenBank/DDBJ databases">
        <authorList>
            <person name="Varghese N."/>
            <person name="Submissions S."/>
        </authorList>
    </citation>
    <scope>NUCLEOTIDE SEQUENCE [LARGE SCALE GENOMIC DNA]</scope>
    <source>
        <strain evidence="4">ATCC 25963</strain>
    </source>
</reference>
<feature type="compositionally biased region" description="Polar residues" evidence="1">
    <location>
        <begin position="70"/>
        <end position="97"/>
    </location>
</feature>
<evidence type="ECO:0000313" key="4">
    <source>
        <dbReference type="Proteomes" id="UP000199400"/>
    </source>
</evidence>
<evidence type="ECO:0000256" key="1">
    <source>
        <dbReference type="SAM" id="MobiDB-lite"/>
    </source>
</evidence>
<evidence type="ECO:0000259" key="2">
    <source>
        <dbReference type="Pfam" id="PF18998"/>
    </source>
</evidence>
<keyword evidence="4" id="KW-1185">Reference proteome</keyword>
<dbReference type="Gene3D" id="2.160.20.10">
    <property type="entry name" value="Single-stranded right-handed beta-helix, Pectin lyase-like"/>
    <property type="match status" value="1"/>
</dbReference>
<dbReference type="SMART" id="SM00710">
    <property type="entry name" value="PbH1"/>
    <property type="match status" value="4"/>
</dbReference>
<dbReference type="InterPro" id="IPR011050">
    <property type="entry name" value="Pectin_lyase_fold/virulence"/>
</dbReference>
<evidence type="ECO:0000313" key="3">
    <source>
        <dbReference type="EMBL" id="SFE33557.1"/>
    </source>
</evidence>
<protein>
    <recommendedName>
        <fullName evidence="2">Bacterial repeat domain-containing protein</fullName>
    </recommendedName>
</protein>
<dbReference type="Proteomes" id="UP000199400">
    <property type="component" value="Unassembled WGS sequence"/>
</dbReference>
<feature type="region of interest" description="Disordered" evidence="1">
    <location>
        <begin position="48"/>
        <end position="103"/>
    </location>
</feature>
<dbReference type="InterPro" id="IPR012334">
    <property type="entry name" value="Pectin_lyas_fold"/>
</dbReference>
<dbReference type="SUPFAM" id="SSF51126">
    <property type="entry name" value="Pectin lyase-like"/>
    <property type="match status" value="1"/>
</dbReference>
<dbReference type="EMBL" id="FOMX01000012">
    <property type="protein sequence ID" value="SFE33557.1"/>
    <property type="molecule type" value="Genomic_DNA"/>
</dbReference>
<name>A0A1I1ZPA8_9BACT</name>
<dbReference type="STRING" id="54.SAMN02745121_03888"/>
<dbReference type="InterPro" id="IPR044060">
    <property type="entry name" value="Bacterial_rp_domain"/>
</dbReference>